<evidence type="ECO:0000256" key="5">
    <source>
        <dbReference type="ARBA" id="ARBA00022801"/>
    </source>
</evidence>
<dbReference type="GO" id="GO:0009146">
    <property type="term" value="P:purine nucleoside triphosphate catabolic process"/>
    <property type="evidence" value="ECO:0007669"/>
    <property type="project" value="UniProtKB-UniRule"/>
</dbReference>
<feature type="binding site" evidence="10">
    <location>
        <position position="178"/>
    </location>
    <ligand>
        <name>substrate</name>
    </ligand>
</feature>
<feature type="binding site" evidence="10">
    <location>
        <begin position="8"/>
        <end position="13"/>
    </location>
    <ligand>
        <name>substrate</name>
    </ligand>
</feature>
<dbReference type="Proteomes" id="UP000323144">
    <property type="component" value="Chromosome"/>
</dbReference>
<dbReference type="InterPro" id="IPR002637">
    <property type="entry name" value="RdgB/HAM1"/>
</dbReference>
<evidence type="ECO:0000256" key="7">
    <source>
        <dbReference type="ARBA" id="ARBA00023080"/>
    </source>
</evidence>
<comment type="catalytic activity">
    <reaction evidence="9 10">
        <text>XTP + H2O = XMP + diphosphate + H(+)</text>
        <dbReference type="Rhea" id="RHEA:28610"/>
        <dbReference type="ChEBI" id="CHEBI:15377"/>
        <dbReference type="ChEBI" id="CHEBI:15378"/>
        <dbReference type="ChEBI" id="CHEBI:33019"/>
        <dbReference type="ChEBI" id="CHEBI:57464"/>
        <dbReference type="ChEBI" id="CHEBI:61314"/>
        <dbReference type="EC" id="3.6.1.66"/>
    </reaction>
</comment>
<comment type="catalytic activity">
    <reaction evidence="8 10">
        <text>dITP + H2O = dIMP + diphosphate + H(+)</text>
        <dbReference type="Rhea" id="RHEA:28342"/>
        <dbReference type="ChEBI" id="CHEBI:15377"/>
        <dbReference type="ChEBI" id="CHEBI:15378"/>
        <dbReference type="ChEBI" id="CHEBI:33019"/>
        <dbReference type="ChEBI" id="CHEBI:61194"/>
        <dbReference type="ChEBI" id="CHEBI:61382"/>
        <dbReference type="EC" id="3.6.1.66"/>
    </reaction>
</comment>
<dbReference type="PANTHER" id="PTHR11067:SF9">
    <property type="entry name" value="INOSINE TRIPHOSPHATE PYROPHOSPHATASE"/>
    <property type="match status" value="1"/>
</dbReference>
<dbReference type="PANTHER" id="PTHR11067">
    <property type="entry name" value="INOSINE TRIPHOSPHATE PYROPHOSPHATASE/HAM1 PROTEIN"/>
    <property type="match status" value="1"/>
</dbReference>
<dbReference type="HAMAP" id="MF_01405">
    <property type="entry name" value="Non_canon_purine_NTPase"/>
    <property type="match status" value="1"/>
</dbReference>
<evidence type="ECO:0000313" key="12">
    <source>
        <dbReference type="EMBL" id="QEH61742.1"/>
    </source>
</evidence>
<feature type="binding site" evidence="10">
    <location>
        <position position="68"/>
    </location>
    <ligand>
        <name>Mg(2+)</name>
        <dbReference type="ChEBI" id="CHEBI:18420"/>
    </ligand>
</feature>
<dbReference type="GO" id="GO:0036222">
    <property type="term" value="F:XTP diphosphatase activity"/>
    <property type="evidence" value="ECO:0007669"/>
    <property type="project" value="UniProtKB-UniRule"/>
</dbReference>
<dbReference type="EMBL" id="CP043026">
    <property type="protein sequence ID" value="QEH61742.1"/>
    <property type="molecule type" value="Genomic_DNA"/>
</dbReference>
<proteinExistence type="inferred from homology"/>
<keyword evidence="7 10" id="KW-0546">Nucleotide metabolism</keyword>
<keyword evidence="3 10" id="KW-0479">Metal-binding</keyword>
<dbReference type="GO" id="GO:0035870">
    <property type="term" value="F:dITP diphosphatase activity"/>
    <property type="evidence" value="ECO:0007669"/>
    <property type="project" value="UniProtKB-UniRule"/>
</dbReference>
<dbReference type="Gene3D" id="3.90.950.10">
    <property type="match status" value="1"/>
</dbReference>
<evidence type="ECO:0000256" key="9">
    <source>
        <dbReference type="ARBA" id="ARBA00052017"/>
    </source>
</evidence>
<comment type="catalytic activity">
    <reaction evidence="10">
        <text>ITP + H2O = IMP + diphosphate + H(+)</text>
        <dbReference type="Rhea" id="RHEA:29399"/>
        <dbReference type="ChEBI" id="CHEBI:15377"/>
        <dbReference type="ChEBI" id="CHEBI:15378"/>
        <dbReference type="ChEBI" id="CHEBI:33019"/>
        <dbReference type="ChEBI" id="CHEBI:58053"/>
        <dbReference type="ChEBI" id="CHEBI:61402"/>
        <dbReference type="EC" id="3.6.1.66"/>
    </reaction>
</comment>
<sequence length="199" mass="22866">MKKVWIATSNIKKVEELKYALKDFEVKTLLDLEEEMEIEESGKTFEENALIKARYLAQSVEGIVLADDSGICVEGLNGFPGVYSARWAKPLTDWTQIVELLLDKMRENNLSEMKDRKAYFQSSIALIDKEKGFEEVFNGVVQGEVSKEQRGTLGFAYDSVFIPEGYNETFSQIGFEEKQKISHRSRAIEKLKEFLKTHY</sequence>
<reference evidence="12 13" key="1">
    <citation type="submission" date="2019-08" db="EMBL/GenBank/DDBJ databases">
        <title>Complete genome sequence of Spiroplasma chinense CCH (DSM 19755).</title>
        <authorList>
            <person name="Shen H.-Y."/>
            <person name="Lin Y.-C."/>
            <person name="Chou L."/>
            <person name="Kuo C.-H."/>
        </authorList>
    </citation>
    <scope>NUCLEOTIDE SEQUENCE [LARGE SCALE GENOMIC DNA]</scope>
    <source>
        <strain evidence="12 13">CCH</strain>
    </source>
</reference>
<evidence type="ECO:0000256" key="4">
    <source>
        <dbReference type="ARBA" id="ARBA00022741"/>
    </source>
</evidence>
<evidence type="ECO:0000256" key="1">
    <source>
        <dbReference type="ARBA" id="ARBA00008023"/>
    </source>
</evidence>
<feature type="binding site" evidence="10">
    <location>
        <position position="69"/>
    </location>
    <ligand>
        <name>substrate</name>
    </ligand>
</feature>
<organism evidence="12 13">
    <name type="scientific">Spiroplasma chinense</name>
    <dbReference type="NCBI Taxonomy" id="216932"/>
    <lineage>
        <taxon>Bacteria</taxon>
        <taxon>Bacillati</taxon>
        <taxon>Mycoplasmatota</taxon>
        <taxon>Mollicutes</taxon>
        <taxon>Entomoplasmatales</taxon>
        <taxon>Spiroplasmataceae</taxon>
        <taxon>Spiroplasma</taxon>
    </lineage>
</organism>
<dbReference type="Pfam" id="PF01725">
    <property type="entry name" value="Ham1p_like"/>
    <property type="match status" value="1"/>
</dbReference>
<dbReference type="FunFam" id="3.90.950.10:FF:000001">
    <property type="entry name" value="dITP/XTP pyrophosphatase"/>
    <property type="match status" value="1"/>
</dbReference>
<keyword evidence="4 10" id="KW-0547">Nucleotide-binding</keyword>
<feature type="binding site" evidence="10">
    <location>
        <begin position="155"/>
        <end position="158"/>
    </location>
    <ligand>
        <name>substrate</name>
    </ligand>
</feature>
<accession>A0A5B9Y6M9</accession>
<dbReference type="GO" id="GO:0046872">
    <property type="term" value="F:metal ion binding"/>
    <property type="evidence" value="ECO:0007669"/>
    <property type="project" value="UniProtKB-KW"/>
</dbReference>
<evidence type="ECO:0000256" key="11">
    <source>
        <dbReference type="RuleBase" id="RU003781"/>
    </source>
</evidence>
<protein>
    <recommendedName>
        <fullName evidence="10">dITP/XTP pyrophosphatase</fullName>
        <ecNumber evidence="10">3.6.1.66</ecNumber>
    </recommendedName>
    <alternativeName>
        <fullName evidence="10">Non-canonical purine NTP pyrophosphatase</fullName>
    </alternativeName>
    <alternativeName>
        <fullName evidence="10">Non-standard purine NTP pyrophosphatase</fullName>
    </alternativeName>
    <alternativeName>
        <fullName evidence="10">Nucleoside-triphosphate diphosphatase</fullName>
    </alternativeName>
    <alternativeName>
        <fullName evidence="10">Nucleoside-triphosphate pyrophosphatase</fullName>
        <shortName evidence="10">NTPase</shortName>
    </alternativeName>
</protein>
<comment type="subunit">
    <text evidence="2 10">Homodimer.</text>
</comment>
<evidence type="ECO:0000256" key="10">
    <source>
        <dbReference type="HAMAP-Rule" id="MF_01405"/>
    </source>
</evidence>
<evidence type="ECO:0000313" key="13">
    <source>
        <dbReference type="Proteomes" id="UP000323144"/>
    </source>
</evidence>
<dbReference type="EC" id="3.6.1.66" evidence="10"/>
<keyword evidence="5 10" id="KW-0378">Hydrolase</keyword>
<dbReference type="GO" id="GO:0000166">
    <property type="term" value="F:nucleotide binding"/>
    <property type="evidence" value="ECO:0007669"/>
    <property type="project" value="UniProtKB-KW"/>
</dbReference>
<comment type="function">
    <text evidence="10">Pyrophosphatase that catalyzes the hydrolysis of nucleoside triphosphates to their monophosphate derivatives, with a high preference for the non-canonical purine nucleotides XTP (xanthosine triphosphate), dITP (deoxyinosine triphosphate) and ITP. Seems to function as a house-cleaning enzyme that removes non-canonical purine nucleotides from the nucleotide pool, thus preventing their incorporation into DNA/RNA and avoiding chromosomal lesions.</text>
</comment>
<dbReference type="NCBIfam" id="TIGR00042">
    <property type="entry name" value="RdgB/HAM1 family non-canonical purine NTP pyrophosphatase"/>
    <property type="match status" value="1"/>
</dbReference>
<dbReference type="InterPro" id="IPR029001">
    <property type="entry name" value="ITPase-like_fam"/>
</dbReference>
<name>A0A5B9Y6M9_9MOLU</name>
<keyword evidence="6 10" id="KW-0460">Magnesium</keyword>
<dbReference type="GO" id="GO:0017111">
    <property type="term" value="F:ribonucleoside triphosphate phosphatase activity"/>
    <property type="evidence" value="ECO:0007669"/>
    <property type="project" value="InterPro"/>
</dbReference>
<evidence type="ECO:0000256" key="2">
    <source>
        <dbReference type="ARBA" id="ARBA00011738"/>
    </source>
</evidence>
<gene>
    <name evidence="12" type="primary">rdgB</name>
    <name evidence="12" type="ORF">SCHIN_v1c05450</name>
</gene>
<dbReference type="RefSeq" id="WP_166508128.1">
    <property type="nucleotide sequence ID" value="NZ_CP043026.1"/>
</dbReference>
<comment type="cofactor">
    <cofactor evidence="10">
        <name>Mg(2+)</name>
        <dbReference type="ChEBI" id="CHEBI:18420"/>
    </cofactor>
    <text evidence="10">Binds 1 Mg(2+) ion per subunit.</text>
</comment>
<feature type="binding site" evidence="10">
    <location>
        <position position="39"/>
    </location>
    <ligand>
        <name>Mg(2+)</name>
        <dbReference type="ChEBI" id="CHEBI:18420"/>
    </ligand>
</feature>
<dbReference type="AlphaFoldDB" id="A0A5B9Y6M9"/>
<dbReference type="SUPFAM" id="SSF52972">
    <property type="entry name" value="ITPase-like"/>
    <property type="match status" value="1"/>
</dbReference>
<evidence type="ECO:0000256" key="8">
    <source>
        <dbReference type="ARBA" id="ARBA00051875"/>
    </source>
</evidence>
<dbReference type="GO" id="GO:0005829">
    <property type="term" value="C:cytosol"/>
    <property type="evidence" value="ECO:0007669"/>
    <property type="project" value="TreeGrafter"/>
</dbReference>
<dbReference type="KEGG" id="schi:SCHIN_v1c05450"/>
<dbReference type="GO" id="GO:0009117">
    <property type="term" value="P:nucleotide metabolic process"/>
    <property type="evidence" value="ECO:0007669"/>
    <property type="project" value="UniProtKB-KW"/>
</dbReference>
<evidence type="ECO:0000256" key="6">
    <source>
        <dbReference type="ARBA" id="ARBA00022842"/>
    </source>
</evidence>
<feature type="binding site" evidence="10">
    <location>
        <begin position="183"/>
        <end position="184"/>
    </location>
    <ligand>
        <name>substrate</name>
    </ligand>
</feature>
<feature type="active site" description="Proton acceptor" evidence="10">
    <location>
        <position position="68"/>
    </location>
</feature>
<dbReference type="GO" id="GO:0036220">
    <property type="term" value="F:ITP diphosphatase activity"/>
    <property type="evidence" value="ECO:0007669"/>
    <property type="project" value="UniProtKB-UniRule"/>
</dbReference>
<dbReference type="CDD" id="cd00515">
    <property type="entry name" value="HAM1"/>
    <property type="match status" value="1"/>
</dbReference>
<keyword evidence="13" id="KW-1185">Reference proteome</keyword>
<comment type="similarity">
    <text evidence="1 10 11">Belongs to the HAM1 NTPase family.</text>
</comment>
<dbReference type="InterPro" id="IPR020922">
    <property type="entry name" value="dITP/XTP_pyrophosphatase"/>
</dbReference>
<evidence type="ECO:0000256" key="3">
    <source>
        <dbReference type="ARBA" id="ARBA00022723"/>
    </source>
</evidence>